<feature type="compositionally biased region" description="Acidic residues" evidence="4">
    <location>
        <begin position="532"/>
        <end position="541"/>
    </location>
</feature>
<gene>
    <name evidence="6" type="ORF">J41TS4_38570</name>
</gene>
<evidence type="ECO:0000259" key="5">
    <source>
        <dbReference type="PROSITE" id="PS00486"/>
    </source>
</evidence>
<dbReference type="SUPFAM" id="SSF52540">
    <property type="entry name" value="P-loop containing nucleoside triphosphate hydrolases"/>
    <property type="match status" value="1"/>
</dbReference>
<feature type="compositionally biased region" description="Basic and acidic residues" evidence="4">
    <location>
        <begin position="559"/>
        <end position="568"/>
    </location>
</feature>
<dbReference type="EMBL" id="BORS01000014">
    <property type="protein sequence ID" value="GIO44099.1"/>
    <property type="molecule type" value="Genomic_DNA"/>
</dbReference>
<evidence type="ECO:0000256" key="2">
    <source>
        <dbReference type="ARBA" id="ARBA00022840"/>
    </source>
</evidence>
<evidence type="ECO:0000313" key="6">
    <source>
        <dbReference type="EMBL" id="GIO44099.1"/>
    </source>
</evidence>
<dbReference type="GO" id="GO:0005524">
    <property type="term" value="F:ATP binding"/>
    <property type="evidence" value="ECO:0007669"/>
    <property type="project" value="UniProtKB-KW"/>
</dbReference>
<dbReference type="InterPro" id="IPR036187">
    <property type="entry name" value="DNA_mismatch_repair_MutS_sf"/>
</dbReference>
<evidence type="ECO:0000256" key="4">
    <source>
        <dbReference type="SAM" id="MobiDB-lite"/>
    </source>
</evidence>
<feature type="compositionally biased region" description="Basic and acidic residues" evidence="4">
    <location>
        <begin position="518"/>
        <end position="531"/>
    </location>
</feature>
<dbReference type="SUPFAM" id="SSF48334">
    <property type="entry name" value="DNA repair protein MutS, domain III"/>
    <property type="match status" value="1"/>
</dbReference>
<keyword evidence="1" id="KW-0547">Nucleotide-binding</keyword>
<dbReference type="PANTHER" id="PTHR48466">
    <property type="entry name" value="OS10G0509000 PROTEIN-RELATED"/>
    <property type="match status" value="1"/>
</dbReference>
<dbReference type="InterPro" id="IPR007696">
    <property type="entry name" value="DNA_mismatch_repair_MutS_core"/>
</dbReference>
<evidence type="ECO:0000256" key="3">
    <source>
        <dbReference type="ARBA" id="ARBA00023125"/>
    </source>
</evidence>
<dbReference type="Pfam" id="PF00488">
    <property type="entry name" value="MutS_V"/>
    <property type="match status" value="1"/>
</dbReference>
<dbReference type="GO" id="GO:0030983">
    <property type="term" value="F:mismatched DNA binding"/>
    <property type="evidence" value="ECO:0007669"/>
    <property type="project" value="InterPro"/>
</dbReference>
<feature type="compositionally biased region" description="Basic and acidic residues" evidence="4">
    <location>
        <begin position="542"/>
        <end position="553"/>
    </location>
</feature>
<dbReference type="InterPro" id="IPR045076">
    <property type="entry name" value="MutS"/>
</dbReference>
<keyword evidence="6" id="KW-0378">Hydrolase</keyword>
<dbReference type="GO" id="GO:0006298">
    <property type="term" value="P:mismatch repair"/>
    <property type="evidence" value="ECO:0007669"/>
    <property type="project" value="InterPro"/>
</dbReference>
<dbReference type="SMART" id="SM00533">
    <property type="entry name" value="MUTSd"/>
    <property type="match status" value="1"/>
</dbReference>
<keyword evidence="6" id="KW-0255">Endonuclease</keyword>
<dbReference type="RefSeq" id="WP_301629615.1">
    <property type="nucleotide sequence ID" value="NZ_BORS01000014.1"/>
</dbReference>
<keyword evidence="2" id="KW-0067">ATP-binding</keyword>
<evidence type="ECO:0000256" key="1">
    <source>
        <dbReference type="ARBA" id="ARBA00022741"/>
    </source>
</evidence>
<dbReference type="GO" id="GO:0016887">
    <property type="term" value="F:ATP hydrolysis activity"/>
    <property type="evidence" value="ECO:0007669"/>
    <property type="project" value="InterPro"/>
</dbReference>
<organism evidence="6 7">
    <name type="scientific">Paenibacillus apis</name>
    <dbReference type="NCBI Taxonomy" id="1792174"/>
    <lineage>
        <taxon>Bacteria</taxon>
        <taxon>Bacillati</taxon>
        <taxon>Bacillota</taxon>
        <taxon>Bacilli</taxon>
        <taxon>Bacillales</taxon>
        <taxon>Paenibacillaceae</taxon>
        <taxon>Paenibacillus</taxon>
    </lineage>
</organism>
<dbReference type="InterPro" id="IPR005747">
    <property type="entry name" value="MutS2"/>
</dbReference>
<dbReference type="SMART" id="SM00534">
    <property type="entry name" value="MUTSac"/>
    <property type="match status" value="1"/>
</dbReference>
<sequence>MENFTLHMLEYESMKQDLMTFAVTYAGRDRIAKLAPMSDRRRIEREMQETAEALLLVKRGSSVPLPSLEGIEVVASLLGTGYLFSEQDLTAVQVFLQSCGHLRKYIESKGDAAWQIGIHAASLRDLPALRQEINRCIRHGEVTNEASRELEKVRRRMEMAKEKISRKIQGFMSRYASILQENIISQRGGRYVVPIKREFYKQVKGRMLDQSTSGQTVFIEPDEIAVLQGELEVLLGEEAREEAKVLGMLTELVEQEADTIKHNIEITSLYDFIFAKARYAASMDAVPVILNDSGETVLRGARHPKLLDVMVPLDLSIGKHYKALIITGPNTGGKTVVLKTLGLLALMVQSGLLVPVLPGSRFSVYREVMAVIGDGQNLEQSLSTFSAQIHSLAAMLQEAGPGSLLLIDELAAGTDPGEGIALSVAILEEFRRKGSTVLVTTHFNELKTFASRASGFENARMEFDAETLMPLYRLTIGLAGQSYAIDIACKLGIPEGIITRSRELVMTPVQSSPSHNPLRVDLETETNRDADTDTDTDTDLEETNRPRLQRDDRAEEQEGERVQDREQEQADQELQPAVHESVVRPVFEVGDAVQIPALGKIGIVTEAEDHRGMVGIMVQRQRMKMNWKRLKPYLKKEALYPEDYDMDIIFDTKENRKKRHLMGKRHIEGMEIIRKPGE</sequence>
<dbReference type="Proteomes" id="UP000678895">
    <property type="component" value="Unassembled WGS sequence"/>
</dbReference>
<reference evidence="6" key="1">
    <citation type="submission" date="2021-03" db="EMBL/GenBank/DDBJ databases">
        <title>Antimicrobial resistance genes in bacteria isolated from Japanese honey, and their potential for conferring macrolide and lincosamide resistance in the American foulbrood pathogen Paenibacillus larvae.</title>
        <authorList>
            <person name="Okamoto M."/>
            <person name="Kumagai M."/>
            <person name="Kanamori H."/>
            <person name="Takamatsu D."/>
        </authorList>
    </citation>
    <scope>NUCLEOTIDE SEQUENCE</scope>
    <source>
        <strain evidence="6">J41TS4</strain>
    </source>
</reference>
<accession>A0A919Y5D6</accession>
<keyword evidence="7" id="KW-1185">Reference proteome</keyword>
<dbReference type="Gene3D" id="3.40.50.300">
    <property type="entry name" value="P-loop containing nucleotide triphosphate hydrolases"/>
    <property type="match status" value="1"/>
</dbReference>
<name>A0A919Y5D6_9BACL</name>
<dbReference type="GO" id="GO:0045910">
    <property type="term" value="P:negative regulation of DNA recombination"/>
    <property type="evidence" value="ECO:0007669"/>
    <property type="project" value="InterPro"/>
</dbReference>
<evidence type="ECO:0000313" key="7">
    <source>
        <dbReference type="Proteomes" id="UP000678895"/>
    </source>
</evidence>
<keyword evidence="3" id="KW-0238">DNA-binding</keyword>
<dbReference type="PROSITE" id="PS00486">
    <property type="entry name" value="DNA_MISMATCH_REPAIR_2"/>
    <property type="match status" value="1"/>
</dbReference>
<keyword evidence="6" id="KW-0540">Nuclease</keyword>
<dbReference type="GO" id="GO:0140664">
    <property type="term" value="F:ATP-dependent DNA damage sensor activity"/>
    <property type="evidence" value="ECO:0007669"/>
    <property type="project" value="InterPro"/>
</dbReference>
<dbReference type="InterPro" id="IPR027417">
    <property type="entry name" value="P-loop_NTPase"/>
</dbReference>
<protein>
    <submittedName>
        <fullName evidence="6">Endonuclease MutS2</fullName>
    </submittedName>
</protein>
<feature type="region of interest" description="Disordered" evidence="4">
    <location>
        <begin position="508"/>
        <end position="577"/>
    </location>
</feature>
<dbReference type="PIRSF" id="PIRSF005814">
    <property type="entry name" value="MutS_YshD"/>
    <property type="match status" value="1"/>
</dbReference>
<comment type="caution">
    <text evidence="6">The sequence shown here is derived from an EMBL/GenBank/DDBJ whole genome shotgun (WGS) entry which is preliminary data.</text>
</comment>
<dbReference type="PANTHER" id="PTHR48466:SF2">
    <property type="entry name" value="OS10G0509000 PROTEIN"/>
    <property type="match status" value="1"/>
</dbReference>
<dbReference type="GO" id="GO:0004519">
    <property type="term" value="F:endonuclease activity"/>
    <property type="evidence" value="ECO:0007669"/>
    <property type="project" value="UniProtKB-KW"/>
</dbReference>
<feature type="domain" description="DNA mismatch repair proteins mutS family" evidence="5">
    <location>
        <begin position="403"/>
        <end position="419"/>
    </location>
</feature>
<dbReference type="InterPro" id="IPR000432">
    <property type="entry name" value="DNA_mismatch_repair_MutS_C"/>
</dbReference>
<dbReference type="AlphaFoldDB" id="A0A919Y5D6"/>
<dbReference type="NCBIfam" id="TIGR01069">
    <property type="entry name" value="mutS2"/>
    <property type="match status" value="1"/>
</dbReference>
<proteinExistence type="predicted"/>